<keyword evidence="2" id="KW-1185">Reference proteome</keyword>
<gene>
    <name evidence="1" type="ORF">Nepgr_010011</name>
</gene>
<evidence type="ECO:0000313" key="1">
    <source>
        <dbReference type="EMBL" id="GMH08171.1"/>
    </source>
</evidence>
<sequence>MHLTGFPSCSYLQPCVDVFSQAKNFSTDALVRSFQLAFSLRSISLARGRSFSMFGDQTRESFVSVIVESLEHLPNASPLF</sequence>
<name>A0AAD3SC62_NEPGR</name>
<evidence type="ECO:0000313" key="2">
    <source>
        <dbReference type="Proteomes" id="UP001279734"/>
    </source>
</evidence>
<accession>A0AAD3SC62</accession>
<dbReference type="EMBL" id="BSYO01000008">
    <property type="protein sequence ID" value="GMH08171.1"/>
    <property type="molecule type" value="Genomic_DNA"/>
</dbReference>
<proteinExistence type="predicted"/>
<dbReference type="Proteomes" id="UP001279734">
    <property type="component" value="Unassembled WGS sequence"/>
</dbReference>
<reference evidence="1" key="1">
    <citation type="submission" date="2023-05" db="EMBL/GenBank/DDBJ databases">
        <title>Nepenthes gracilis genome sequencing.</title>
        <authorList>
            <person name="Fukushima K."/>
        </authorList>
    </citation>
    <scope>NUCLEOTIDE SEQUENCE</scope>
    <source>
        <strain evidence="1">SING2019-196</strain>
    </source>
</reference>
<organism evidence="1 2">
    <name type="scientific">Nepenthes gracilis</name>
    <name type="common">Slender pitcher plant</name>
    <dbReference type="NCBI Taxonomy" id="150966"/>
    <lineage>
        <taxon>Eukaryota</taxon>
        <taxon>Viridiplantae</taxon>
        <taxon>Streptophyta</taxon>
        <taxon>Embryophyta</taxon>
        <taxon>Tracheophyta</taxon>
        <taxon>Spermatophyta</taxon>
        <taxon>Magnoliopsida</taxon>
        <taxon>eudicotyledons</taxon>
        <taxon>Gunneridae</taxon>
        <taxon>Pentapetalae</taxon>
        <taxon>Caryophyllales</taxon>
        <taxon>Nepenthaceae</taxon>
        <taxon>Nepenthes</taxon>
    </lineage>
</organism>
<comment type="caution">
    <text evidence="1">The sequence shown here is derived from an EMBL/GenBank/DDBJ whole genome shotgun (WGS) entry which is preliminary data.</text>
</comment>
<dbReference type="AlphaFoldDB" id="A0AAD3SC62"/>
<protein>
    <submittedName>
        <fullName evidence="1">Uncharacterized protein</fullName>
    </submittedName>
</protein>